<dbReference type="OrthoDB" id="3707at10239"/>
<dbReference type="RefSeq" id="YP_009480633.1">
    <property type="nucleotide sequence ID" value="NC_037656.1"/>
</dbReference>
<protein>
    <submittedName>
        <fullName evidence="3">Virion morphogenesis</fullName>
    </submittedName>
</protein>
<dbReference type="GO" id="GO:0044423">
    <property type="term" value="C:virion component"/>
    <property type="evidence" value="ECO:0007669"/>
    <property type="project" value="UniProtKB-KW"/>
</dbReference>
<dbReference type="KEGG" id="vg:36841092"/>
<gene>
    <name evidence="3" type="primary">SOPV-ELK-095</name>
</gene>
<organism evidence="3">
    <name type="scientific">Sea otter poxvirus</name>
    <dbReference type="NCBI Taxonomy" id="1416741"/>
    <lineage>
        <taxon>Viruses</taxon>
        <taxon>Varidnaviria</taxon>
        <taxon>Bamfordvirae</taxon>
        <taxon>Nucleocytoviricota</taxon>
        <taxon>Pokkesviricetes</taxon>
        <taxon>Chitovirales</taxon>
        <taxon>Poxviridae</taxon>
        <taxon>Chordopoxvirinae</taxon>
        <taxon>Mustelpoxvirus</taxon>
        <taxon>Mustelpoxvirus seaotterpox</taxon>
        <taxon>Sea otterpox virus</taxon>
    </lineage>
</organism>
<sequence length="376" mass="43403">MDKLRELYDEFYSISKTYLEKETGQQTDSPDFEVDVTTLMSIVPILEKKVCCISQDITNEQVLRLMRHCNYQVFSFWFMRSDAVVKSVYNKLTDDMRDVFVCLFKDMLTVTQTVISLNNMYNNIRQETADIVADSKKILEIIASMRSLSGEGKIYNLLQSHFVFIVKTINKILSDKNYLLKLVAVFDSDLVANKDKLDEYRQLLTISTEGLIYGIQCVSDITMDIPIDQNKYTLFLKKVLANVLLFQNNSSLNPNKFITAVSKLYILIHDQLRDNEDVRQILTDVLESLKTKVSVDDIKSKGIKNLQSLIGYISNNKTMYRSLIETEYITREKDIICTLQQIIVKHNVCINDKLVDIETLISSAKQNFFSKLTTNI</sequence>
<reference evidence="3" key="1">
    <citation type="submission" date="2018-05" db="EMBL/GenBank/DDBJ databases">
        <title>Complete Genome Sequence of a Novel Sea Otter Poxvirus.</title>
        <authorList>
            <person name="Jacob J.M."/>
            <person name="Subramaniam K."/>
            <person name="Tu S.-L."/>
            <person name="Nielsen O."/>
            <person name="Tuomi P.A."/>
            <person name="Upton C."/>
            <person name="Waltzek T.B."/>
        </authorList>
    </citation>
    <scope>NUCLEOTIDE SEQUENCE [LARGE SCALE GENOMIC DNA]</scope>
    <source>
        <strain evidence="3">ELK</strain>
    </source>
</reference>
<keyword evidence="4" id="KW-1185">Reference proteome</keyword>
<dbReference type="Proteomes" id="UP000249273">
    <property type="component" value="Segment"/>
</dbReference>
<dbReference type="Pfam" id="PF04924">
    <property type="entry name" value="Pox_A6"/>
    <property type="match status" value="1"/>
</dbReference>
<evidence type="ECO:0000256" key="1">
    <source>
        <dbReference type="ARBA" id="ARBA00004328"/>
    </source>
</evidence>
<keyword evidence="2" id="KW-0946">Virion</keyword>
<accession>A0A2U9QHR5</accession>
<proteinExistence type="predicted"/>
<dbReference type="InterPro" id="IPR007008">
    <property type="entry name" value="Poxvirus_A6"/>
</dbReference>
<evidence type="ECO:0000313" key="4">
    <source>
        <dbReference type="Proteomes" id="UP000249273"/>
    </source>
</evidence>
<evidence type="ECO:0000313" key="3">
    <source>
        <dbReference type="EMBL" id="AWU47140.1"/>
    </source>
</evidence>
<name>A0A2U9QHR5_9POXV</name>
<dbReference type="GeneID" id="36841092"/>
<comment type="subcellular location">
    <subcellularLocation>
        <location evidence="1">Virion</location>
    </subcellularLocation>
</comment>
<dbReference type="EMBL" id="MH427217">
    <property type="protein sequence ID" value="AWU47140.1"/>
    <property type="molecule type" value="Genomic_DNA"/>
</dbReference>
<evidence type="ECO:0000256" key="2">
    <source>
        <dbReference type="ARBA" id="ARBA00022844"/>
    </source>
</evidence>